<keyword evidence="2" id="KW-1185">Reference proteome</keyword>
<evidence type="ECO:0000313" key="2">
    <source>
        <dbReference type="Proteomes" id="UP001500642"/>
    </source>
</evidence>
<sequence>MASASRRKFSPQFKAEAVQLVVQNDRPIVEVAGELQVNPGTLGNWVKRYRQDNPEPVQELKPADHARLAELEDEVRRLRMENEFLKKAAAFFAREQD</sequence>
<evidence type="ECO:0008006" key="3">
    <source>
        <dbReference type="Google" id="ProtNLM"/>
    </source>
</evidence>
<name>A0ABP8JPZ0_9MICO</name>
<protein>
    <recommendedName>
        <fullName evidence="3">Transposase</fullName>
    </recommendedName>
</protein>
<dbReference type="PANTHER" id="PTHR33795:SF1">
    <property type="entry name" value="INSERTION ELEMENT IS150 PROTEIN INSJ"/>
    <property type="match status" value="1"/>
</dbReference>
<reference evidence="2" key="1">
    <citation type="journal article" date="2019" name="Int. J. Syst. Evol. Microbiol.">
        <title>The Global Catalogue of Microorganisms (GCM) 10K type strain sequencing project: providing services to taxonomists for standard genome sequencing and annotation.</title>
        <authorList>
            <consortium name="The Broad Institute Genomics Platform"/>
            <consortium name="The Broad Institute Genome Sequencing Center for Infectious Disease"/>
            <person name="Wu L."/>
            <person name="Ma J."/>
        </authorList>
    </citation>
    <scope>NUCLEOTIDE SEQUENCE [LARGE SCALE GENOMIC DNA]</scope>
    <source>
        <strain evidence="2">JCM 17808</strain>
    </source>
</reference>
<dbReference type="InterPro" id="IPR002514">
    <property type="entry name" value="Transposase_8"/>
</dbReference>
<dbReference type="SUPFAM" id="SSF46689">
    <property type="entry name" value="Homeodomain-like"/>
    <property type="match status" value="1"/>
</dbReference>
<proteinExistence type="predicted"/>
<dbReference type="Gene3D" id="1.10.10.60">
    <property type="entry name" value="Homeodomain-like"/>
    <property type="match status" value="1"/>
</dbReference>
<dbReference type="InterPro" id="IPR009057">
    <property type="entry name" value="Homeodomain-like_sf"/>
</dbReference>
<dbReference type="PANTHER" id="PTHR33795">
    <property type="entry name" value="INSERTION ELEMENT IS150 PROTEIN INSJ"/>
    <property type="match status" value="1"/>
</dbReference>
<dbReference type="EMBL" id="BAABGL010000024">
    <property type="protein sequence ID" value="GAA4394201.1"/>
    <property type="molecule type" value="Genomic_DNA"/>
</dbReference>
<evidence type="ECO:0000313" key="1">
    <source>
        <dbReference type="EMBL" id="GAA4394201.1"/>
    </source>
</evidence>
<organism evidence="1 2">
    <name type="scientific">Brevibacterium pityocampae</name>
    <dbReference type="NCBI Taxonomy" id="506594"/>
    <lineage>
        <taxon>Bacteria</taxon>
        <taxon>Bacillati</taxon>
        <taxon>Actinomycetota</taxon>
        <taxon>Actinomycetes</taxon>
        <taxon>Micrococcales</taxon>
        <taxon>Brevibacteriaceae</taxon>
        <taxon>Brevibacterium</taxon>
    </lineage>
</organism>
<comment type="caution">
    <text evidence="1">The sequence shown here is derived from an EMBL/GenBank/DDBJ whole genome shotgun (WGS) entry which is preliminary data.</text>
</comment>
<gene>
    <name evidence="1" type="ORF">GCM10023167_23750</name>
</gene>
<dbReference type="Proteomes" id="UP001500642">
    <property type="component" value="Unassembled WGS sequence"/>
</dbReference>
<accession>A0ABP8JPZ0</accession>
<dbReference type="Pfam" id="PF01527">
    <property type="entry name" value="HTH_Tnp_1"/>
    <property type="match status" value="1"/>
</dbReference>
<dbReference type="InterPro" id="IPR052057">
    <property type="entry name" value="IS150/IS1296_orfA-like"/>
</dbReference>